<sequence>MKNTTKNNKKNIPRGHDSYKNYSLVNTDKMKRLKRGVLDDFEVENCDSVNMIYRCVMILKFVDVLLLNRRHKNHTAKQISLHLSLSSATTLHGISGSMFSTSLFTQSFQRKRGLPKGLLPTGFPLIVLTMDPTLLSCPG</sequence>
<keyword evidence="3" id="KW-1185">Reference proteome</keyword>
<evidence type="ECO:0000313" key="3">
    <source>
        <dbReference type="Proteomes" id="UP000478052"/>
    </source>
</evidence>
<proteinExistence type="predicted"/>
<dbReference type="Proteomes" id="UP000478052">
    <property type="component" value="Unassembled WGS sequence"/>
</dbReference>
<evidence type="ECO:0000313" key="2">
    <source>
        <dbReference type="EMBL" id="KAF0763132.1"/>
    </source>
</evidence>
<accession>A0A6G0YYB2</accession>
<dbReference type="EMBL" id="VUJU01001959">
    <property type="protein sequence ID" value="KAF0763132.1"/>
    <property type="molecule type" value="Genomic_DNA"/>
</dbReference>
<dbReference type="AlphaFoldDB" id="A0A6G0YYB2"/>
<evidence type="ECO:0000256" key="1">
    <source>
        <dbReference type="SAM" id="MobiDB-lite"/>
    </source>
</evidence>
<comment type="caution">
    <text evidence="2">The sequence shown here is derived from an EMBL/GenBank/DDBJ whole genome shotgun (WGS) entry which is preliminary data.</text>
</comment>
<organism evidence="2 3">
    <name type="scientific">Aphis craccivora</name>
    <name type="common">Cowpea aphid</name>
    <dbReference type="NCBI Taxonomy" id="307492"/>
    <lineage>
        <taxon>Eukaryota</taxon>
        <taxon>Metazoa</taxon>
        <taxon>Ecdysozoa</taxon>
        <taxon>Arthropoda</taxon>
        <taxon>Hexapoda</taxon>
        <taxon>Insecta</taxon>
        <taxon>Pterygota</taxon>
        <taxon>Neoptera</taxon>
        <taxon>Paraneoptera</taxon>
        <taxon>Hemiptera</taxon>
        <taxon>Sternorrhyncha</taxon>
        <taxon>Aphidomorpha</taxon>
        <taxon>Aphidoidea</taxon>
        <taxon>Aphididae</taxon>
        <taxon>Aphidini</taxon>
        <taxon>Aphis</taxon>
        <taxon>Aphis</taxon>
    </lineage>
</organism>
<feature type="region of interest" description="Disordered" evidence="1">
    <location>
        <begin position="1"/>
        <end position="20"/>
    </location>
</feature>
<protein>
    <submittedName>
        <fullName evidence="2">Uncharacterized protein</fullName>
    </submittedName>
</protein>
<reference evidence="2 3" key="1">
    <citation type="submission" date="2019-08" db="EMBL/GenBank/DDBJ databases">
        <title>Whole genome of Aphis craccivora.</title>
        <authorList>
            <person name="Voronova N.V."/>
            <person name="Shulinski R.S."/>
            <person name="Bandarenka Y.V."/>
            <person name="Zhorov D.G."/>
            <person name="Warner D."/>
        </authorList>
    </citation>
    <scope>NUCLEOTIDE SEQUENCE [LARGE SCALE GENOMIC DNA]</scope>
    <source>
        <strain evidence="2">180601</strain>
        <tissue evidence="2">Whole Body</tissue>
    </source>
</reference>
<gene>
    <name evidence="2" type="ORF">FWK35_00018024</name>
</gene>
<name>A0A6G0YYB2_APHCR</name>